<dbReference type="InterPro" id="IPR029044">
    <property type="entry name" value="Nucleotide-diphossugar_trans"/>
</dbReference>
<gene>
    <name evidence="2" type="ORF">ACFQB0_01620</name>
</gene>
<protein>
    <submittedName>
        <fullName evidence="2">Glycosyltransferase family 2 protein</fullName>
    </submittedName>
</protein>
<feature type="domain" description="Glycosyltransferase 2-like" evidence="1">
    <location>
        <begin position="6"/>
        <end position="123"/>
    </location>
</feature>
<dbReference type="SUPFAM" id="SSF53448">
    <property type="entry name" value="Nucleotide-diphospho-sugar transferases"/>
    <property type="match status" value="1"/>
</dbReference>
<dbReference type="Pfam" id="PF00535">
    <property type="entry name" value="Glycos_transf_2"/>
    <property type="match status" value="1"/>
</dbReference>
<evidence type="ECO:0000313" key="3">
    <source>
        <dbReference type="Proteomes" id="UP001596306"/>
    </source>
</evidence>
<organism evidence="2 3">
    <name type="scientific">Luethyella okanaganae</name>
    <dbReference type="NCBI Taxonomy" id="69372"/>
    <lineage>
        <taxon>Bacteria</taxon>
        <taxon>Bacillati</taxon>
        <taxon>Actinomycetota</taxon>
        <taxon>Actinomycetes</taxon>
        <taxon>Micrococcales</taxon>
        <taxon>Microbacteriaceae</taxon>
        <taxon>Luethyella</taxon>
    </lineage>
</organism>
<evidence type="ECO:0000313" key="2">
    <source>
        <dbReference type="EMBL" id="MFC6354813.1"/>
    </source>
</evidence>
<dbReference type="InterPro" id="IPR001173">
    <property type="entry name" value="Glyco_trans_2-like"/>
</dbReference>
<dbReference type="RefSeq" id="WP_386726731.1">
    <property type="nucleotide sequence ID" value="NZ_JBHSTP010000001.1"/>
</dbReference>
<keyword evidence="3" id="KW-1185">Reference proteome</keyword>
<dbReference type="PANTHER" id="PTHR43685:SF2">
    <property type="entry name" value="GLYCOSYLTRANSFERASE 2-LIKE DOMAIN-CONTAINING PROTEIN"/>
    <property type="match status" value="1"/>
</dbReference>
<accession>A0ABW1VAP7</accession>
<dbReference type="EMBL" id="JBHSTP010000001">
    <property type="protein sequence ID" value="MFC6354813.1"/>
    <property type="molecule type" value="Genomic_DNA"/>
</dbReference>
<name>A0ABW1VAP7_9MICO</name>
<dbReference type="InterPro" id="IPR050834">
    <property type="entry name" value="Glycosyltransf_2"/>
</dbReference>
<dbReference type="PANTHER" id="PTHR43685">
    <property type="entry name" value="GLYCOSYLTRANSFERASE"/>
    <property type="match status" value="1"/>
</dbReference>
<dbReference type="Proteomes" id="UP001596306">
    <property type="component" value="Unassembled WGS sequence"/>
</dbReference>
<proteinExistence type="predicted"/>
<comment type="caution">
    <text evidence="2">The sequence shown here is derived from an EMBL/GenBank/DDBJ whole genome shotgun (WGS) entry which is preliminary data.</text>
</comment>
<dbReference type="Gene3D" id="3.90.550.10">
    <property type="entry name" value="Spore Coat Polysaccharide Biosynthesis Protein SpsA, Chain A"/>
    <property type="match status" value="1"/>
</dbReference>
<dbReference type="CDD" id="cd04196">
    <property type="entry name" value="GT_2_like_d"/>
    <property type="match status" value="1"/>
</dbReference>
<evidence type="ECO:0000259" key="1">
    <source>
        <dbReference type="Pfam" id="PF00535"/>
    </source>
</evidence>
<sequence length="329" mass="35968">MSITVSVALCTHNGARFVERQVRSILAQSRPASEIVVSDDASTDGTTGIVERTVAAWRAQGRRPPLGLRVLKNESPLGVTPNFEQALAACEGTLIALCDQDDEWHPDKLARMVAEFEARPSLELLHSDARIVDAAGTPSGATLLDTLAVSVEQKSAIHGGRALDVLLRRNVCTGATMLVHARLVEQARPFPASWVHDEWLAVVAAATGEMDLLEQSLIDYRQHGGNQIGATILNGSGRLARLRTPRTERNARLLDRAADLAERMPRLSAVSAETIARSVEKLRHERVRSSLPKARILRVGPVLREWLSGRYREYGLGGQDVLRDLVQPV</sequence>
<reference evidence="3" key="1">
    <citation type="journal article" date="2019" name="Int. J. Syst. Evol. Microbiol.">
        <title>The Global Catalogue of Microorganisms (GCM) 10K type strain sequencing project: providing services to taxonomists for standard genome sequencing and annotation.</title>
        <authorList>
            <consortium name="The Broad Institute Genomics Platform"/>
            <consortium name="The Broad Institute Genome Sequencing Center for Infectious Disease"/>
            <person name="Wu L."/>
            <person name="Ma J."/>
        </authorList>
    </citation>
    <scope>NUCLEOTIDE SEQUENCE [LARGE SCALE GENOMIC DNA]</scope>
    <source>
        <strain evidence="3">CCUG 43304</strain>
    </source>
</reference>